<keyword evidence="6" id="KW-0129">CBS domain</keyword>
<dbReference type="NCBIfam" id="TIGR01186">
    <property type="entry name" value="proV"/>
    <property type="match status" value="1"/>
</dbReference>
<dbReference type="InterPro" id="IPR000644">
    <property type="entry name" value="CBS_dom"/>
</dbReference>
<dbReference type="InterPro" id="IPR027417">
    <property type="entry name" value="P-loop_NTPase"/>
</dbReference>
<dbReference type="SMART" id="SM00382">
    <property type="entry name" value="AAA"/>
    <property type="match status" value="1"/>
</dbReference>
<comment type="catalytic activity">
    <reaction evidence="7">
        <text>a quaternary ammonium(out) + ATP + H2O = a quaternary ammonium(in) + ADP + phosphate + H(+)</text>
        <dbReference type="Rhea" id="RHEA:11036"/>
        <dbReference type="ChEBI" id="CHEBI:15377"/>
        <dbReference type="ChEBI" id="CHEBI:15378"/>
        <dbReference type="ChEBI" id="CHEBI:30616"/>
        <dbReference type="ChEBI" id="CHEBI:35267"/>
        <dbReference type="ChEBI" id="CHEBI:43474"/>
        <dbReference type="ChEBI" id="CHEBI:456216"/>
    </reaction>
</comment>
<evidence type="ECO:0000313" key="11">
    <source>
        <dbReference type="EMBL" id="OLO10341.1"/>
    </source>
</evidence>
<evidence type="ECO:0000256" key="8">
    <source>
        <dbReference type="SAM" id="MobiDB-lite"/>
    </source>
</evidence>
<dbReference type="InterPro" id="IPR003593">
    <property type="entry name" value="AAA+_ATPase"/>
</dbReference>
<evidence type="ECO:0000256" key="1">
    <source>
        <dbReference type="ARBA" id="ARBA00005417"/>
    </source>
</evidence>
<keyword evidence="7" id="KW-0997">Cell inner membrane</keyword>
<dbReference type="FunFam" id="3.40.50.300:FF:000201">
    <property type="entry name" value="Glycine betaine/L-proline ABC transporter ATP-binding protein"/>
    <property type="match status" value="1"/>
</dbReference>
<keyword evidence="2 7" id="KW-0813">Transport</keyword>
<dbReference type="PROSITE" id="PS50893">
    <property type="entry name" value="ABC_TRANSPORTER_2"/>
    <property type="match status" value="1"/>
</dbReference>
<dbReference type="GO" id="GO:0031460">
    <property type="term" value="P:glycine betaine transport"/>
    <property type="evidence" value="ECO:0007669"/>
    <property type="project" value="InterPro"/>
</dbReference>
<evidence type="ECO:0000256" key="2">
    <source>
        <dbReference type="ARBA" id="ARBA00022448"/>
    </source>
</evidence>
<comment type="similarity">
    <text evidence="1 7">Belongs to the ABC transporter superfamily.</text>
</comment>
<feature type="region of interest" description="Disordered" evidence="8">
    <location>
        <begin position="373"/>
        <end position="393"/>
    </location>
</feature>
<dbReference type="GO" id="GO:0016887">
    <property type="term" value="F:ATP hydrolysis activity"/>
    <property type="evidence" value="ECO:0007669"/>
    <property type="project" value="UniProtKB-UniRule"/>
</dbReference>
<dbReference type="InterPro" id="IPR046342">
    <property type="entry name" value="CBS_dom_sf"/>
</dbReference>
<dbReference type="PANTHER" id="PTHR43117:SF4">
    <property type="entry name" value="OSMOPROTECTANT IMPORT ATP-BINDING PROTEIN OSMV"/>
    <property type="match status" value="1"/>
</dbReference>
<proteinExistence type="inferred from homology"/>
<dbReference type="InterPro" id="IPR003439">
    <property type="entry name" value="ABC_transporter-like_ATP-bd"/>
</dbReference>
<keyword evidence="3" id="KW-0677">Repeat</keyword>
<keyword evidence="12" id="KW-1185">Reference proteome</keyword>
<name>A0A1Q8T9H9_9GAMM</name>
<dbReference type="AlphaFoldDB" id="A0A1Q8T9H9"/>
<evidence type="ECO:0000256" key="3">
    <source>
        <dbReference type="ARBA" id="ARBA00022737"/>
    </source>
</evidence>
<evidence type="ECO:0000259" key="9">
    <source>
        <dbReference type="PROSITE" id="PS50893"/>
    </source>
</evidence>
<dbReference type="EC" id="7.6.2.9" evidence="7"/>
<dbReference type="Pfam" id="PF00005">
    <property type="entry name" value="ABC_tran"/>
    <property type="match status" value="1"/>
</dbReference>
<feature type="domain" description="ABC transporter" evidence="9">
    <location>
        <begin position="2"/>
        <end position="240"/>
    </location>
</feature>
<evidence type="ECO:0000256" key="6">
    <source>
        <dbReference type="PROSITE-ProRule" id="PRU00703"/>
    </source>
</evidence>
<dbReference type="PROSITE" id="PS51371">
    <property type="entry name" value="CBS"/>
    <property type="match status" value="1"/>
</dbReference>
<dbReference type="Proteomes" id="UP000186806">
    <property type="component" value="Unassembled WGS sequence"/>
</dbReference>
<keyword evidence="5 7" id="KW-0067">ATP-binding</keyword>
<dbReference type="Gene3D" id="3.40.50.300">
    <property type="entry name" value="P-loop containing nucleotide triphosphate hydrolases"/>
    <property type="match status" value="1"/>
</dbReference>
<dbReference type="GO" id="GO:0006865">
    <property type="term" value="P:amino acid transport"/>
    <property type="evidence" value="ECO:0007669"/>
    <property type="project" value="UniProtKB-UniRule"/>
</dbReference>
<dbReference type="InterPro" id="IPR017871">
    <property type="entry name" value="ABC_transporter-like_CS"/>
</dbReference>
<keyword evidence="4 7" id="KW-0547">Nucleotide-binding</keyword>
<dbReference type="EMBL" id="MSDQ01000038">
    <property type="protein sequence ID" value="OLO10341.1"/>
    <property type="molecule type" value="Genomic_DNA"/>
</dbReference>
<comment type="subcellular location">
    <subcellularLocation>
        <location evidence="7">Cell inner membrane</location>
        <topology evidence="7">Peripheral membrane protein</topology>
    </subcellularLocation>
</comment>
<comment type="caution">
    <text evidence="11">The sequence shown here is derived from an EMBL/GenBank/DDBJ whole genome shotgun (WGS) entry which is preliminary data.</text>
</comment>
<accession>A0A1Q8T9H9</accession>
<protein>
    <recommendedName>
        <fullName evidence="7">Quaternary amine transport ATP-binding protein</fullName>
        <ecNumber evidence="7">7.6.2.9</ecNumber>
    </recommendedName>
</protein>
<keyword evidence="7" id="KW-0472">Membrane</keyword>
<organism evidence="11 12">
    <name type="scientific">Chromohalobacter japonicus</name>
    <dbReference type="NCBI Taxonomy" id="223900"/>
    <lineage>
        <taxon>Bacteria</taxon>
        <taxon>Pseudomonadati</taxon>
        <taxon>Pseudomonadota</taxon>
        <taxon>Gammaproteobacteria</taxon>
        <taxon>Oceanospirillales</taxon>
        <taxon>Halomonadaceae</taxon>
        <taxon>Chromohalobacter</taxon>
    </lineage>
</organism>
<keyword evidence="7" id="KW-1003">Cell membrane</keyword>
<evidence type="ECO:0000256" key="4">
    <source>
        <dbReference type="ARBA" id="ARBA00022741"/>
    </source>
</evidence>
<dbReference type="Gene3D" id="3.10.580.10">
    <property type="entry name" value="CBS-domain"/>
    <property type="match status" value="1"/>
</dbReference>
<dbReference type="PANTHER" id="PTHR43117">
    <property type="entry name" value="OSMOPROTECTANT IMPORT ATP-BINDING PROTEIN OSMV"/>
    <property type="match status" value="1"/>
</dbReference>
<dbReference type="InterPro" id="IPR005892">
    <property type="entry name" value="Gly-betaine_transp_ATP-bd"/>
</dbReference>
<gene>
    <name evidence="11" type="ORF">BTW10_15175</name>
</gene>
<evidence type="ECO:0000256" key="7">
    <source>
        <dbReference type="RuleBase" id="RU369116"/>
    </source>
</evidence>
<dbReference type="GO" id="GO:0015418">
    <property type="term" value="F:ABC-type quaternary ammonium compound transporting activity"/>
    <property type="evidence" value="ECO:0007669"/>
    <property type="project" value="UniProtKB-EC"/>
</dbReference>
<dbReference type="GO" id="GO:0006970">
    <property type="term" value="P:response to osmotic stress"/>
    <property type="evidence" value="ECO:0007669"/>
    <property type="project" value="UniProtKB-ARBA"/>
</dbReference>
<dbReference type="PROSITE" id="PS00211">
    <property type="entry name" value="ABC_TRANSPORTER_1"/>
    <property type="match status" value="1"/>
</dbReference>
<comment type="subunit">
    <text evidence="7">The complex is probably composed of two ATP-binding proteins, two transmembrane proteins and a solute-binding protein.</text>
</comment>
<feature type="domain" description="CBS" evidence="10">
    <location>
        <begin position="316"/>
        <end position="375"/>
    </location>
</feature>
<dbReference type="SUPFAM" id="SSF52540">
    <property type="entry name" value="P-loop containing nucleoside triphosphate hydrolases"/>
    <property type="match status" value="1"/>
</dbReference>
<sequence length="393" mass="43741">MIRLDNLTKVFDTPKGAVTAADHISMEVPSGEICILLGPSGCGKTTTLKMINRIIRPTSGKVFINGEDTTSLDTQDLRRNIGYVIQQIGLFPNMTIEENITVVPKLLGWDKAKYRERAREMMHMIALEPDAFLKRYPSELSGGQQQRIGVARALAADPPVMLMDEPFGAIDPINRAVIQDEFLKMQQELKKTIMFVSHDIDEAIKMGDRIAIFRAGKLVQYSEPDELLAAPKNDFVESFLGEDRALKRLNLVKVRDLASEEIGLVRPDDTLATALQRIESYGYQNSIVMVNHKRQPVGIITAPVARTTQGHCRDHYQSVPVVVTLDDDLRKVASLMFAHDMTWVPCVDDDGRIVGQITQRAITHHLGSRYRAHSKGDDGVALDEASPSSAPKE</sequence>
<dbReference type="GO" id="GO:0005886">
    <property type="term" value="C:plasma membrane"/>
    <property type="evidence" value="ECO:0007669"/>
    <property type="project" value="UniProtKB-SubCell"/>
</dbReference>
<dbReference type="GO" id="GO:0005524">
    <property type="term" value="F:ATP binding"/>
    <property type="evidence" value="ECO:0007669"/>
    <property type="project" value="UniProtKB-UniRule"/>
</dbReference>
<reference evidence="11 12" key="1">
    <citation type="submission" date="2016-12" db="EMBL/GenBank/DDBJ databases">
        <title>Draft genome sequences of strains Salinicola socius SMB35, Salinicola sp. MH3R3-1 and Chromohalobacter sp. SMB17 from the Verkhnekamsk potash mining region of Russia.</title>
        <authorList>
            <person name="Mavrodi D.V."/>
            <person name="Olsson B.E."/>
            <person name="Korsakova E.S."/>
            <person name="Pyankova A."/>
            <person name="Mavrodi O.V."/>
            <person name="Plotnikova E.G."/>
        </authorList>
    </citation>
    <scope>NUCLEOTIDE SEQUENCE [LARGE SCALE GENOMIC DNA]</scope>
    <source>
        <strain evidence="11 12">SMB17</strain>
    </source>
</reference>
<evidence type="ECO:0000313" key="12">
    <source>
        <dbReference type="Proteomes" id="UP000186806"/>
    </source>
</evidence>
<dbReference type="Pfam" id="PF00571">
    <property type="entry name" value="CBS"/>
    <property type="match status" value="2"/>
</dbReference>
<evidence type="ECO:0000259" key="10">
    <source>
        <dbReference type="PROSITE" id="PS51371"/>
    </source>
</evidence>
<dbReference type="RefSeq" id="WP_075370131.1">
    <property type="nucleotide sequence ID" value="NZ_MSDQ01000038.1"/>
</dbReference>
<evidence type="ECO:0000256" key="5">
    <source>
        <dbReference type="ARBA" id="ARBA00022840"/>
    </source>
</evidence>
<dbReference type="SUPFAM" id="SSF54631">
    <property type="entry name" value="CBS-domain pair"/>
    <property type="match status" value="1"/>
</dbReference>